<evidence type="ECO:0000313" key="2">
    <source>
        <dbReference type="Proteomes" id="UP000467252"/>
    </source>
</evidence>
<reference evidence="1 2" key="1">
    <citation type="journal article" date="2019" name="Emerg. Microbes Infect.">
        <title>Comprehensive subspecies identification of 175 nontuberculous mycobacteria species based on 7547 genomic profiles.</title>
        <authorList>
            <person name="Matsumoto Y."/>
            <person name="Kinjo T."/>
            <person name="Motooka D."/>
            <person name="Nabeya D."/>
            <person name="Jung N."/>
            <person name="Uechi K."/>
            <person name="Horii T."/>
            <person name="Iida T."/>
            <person name="Fujita J."/>
            <person name="Nakamura S."/>
        </authorList>
    </citation>
    <scope>NUCLEOTIDE SEQUENCE [LARGE SCALE GENOMIC DNA]</scope>
    <source>
        <strain evidence="1 2">JCM 6370</strain>
    </source>
</reference>
<dbReference type="EMBL" id="AP022599">
    <property type="protein sequence ID" value="BBY83867.1"/>
    <property type="molecule type" value="Genomic_DNA"/>
</dbReference>
<name>A0A7I7UR84_MYCPV</name>
<proteinExistence type="predicted"/>
<protein>
    <submittedName>
        <fullName evidence="1">Uncharacterized protein</fullName>
    </submittedName>
</protein>
<organism evidence="1 2">
    <name type="scientific">Mycolicibacterium pulveris</name>
    <name type="common">Mycobacterium pulveris</name>
    <dbReference type="NCBI Taxonomy" id="36813"/>
    <lineage>
        <taxon>Bacteria</taxon>
        <taxon>Bacillati</taxon>
        <taxon>Actinomycetota</taxon>
        <taxon>Actinomycetes</taxon>
        <taxon>Mycobacteriales</taxon>
        <taxon>Mycobacteriaceae</taxon>
        <taxon>Mycolicibacterium</taxon>
    </lineage>
</organism>
<sequence length="74" mass="7404">MLALGSSVVVPVNTEFGCSGCSAGSFNNAQTATPPAASATTNATMATMRLRDDPDGADMRLIVAIGQGRSGDVT</sequence>
<gene>
    <name evidence="1" type="ORF">MPUL_50250</name>
</gene>
<keyword evidence="2" id="KW-1185">Reference proteome</keyword>
<dbReference type="Proteomes" id="UP000467252">
    <property type="component" value="Chromosome"/>
</dbReference>
<dbReference type="AlphaFoldDB" id="A0A7I7UR84"/>
<evidence type="ECO:0000313" key="1">
    <source>
        <dbReference type="EMBL" id="BBY83867.1"/>
    </source>
</evidence>
<accession>A0A7I7UR84</accession>